<dbReference type="EMBL" id="NJEU01000377">
    <property type="protein sequence ID" value="PHH75341.1"/>
    <property type="molecule type" value="Genomic_DNA"/>
</dbReference>
<keyword evidence="5" id="KW-0813">Transport</keyword>
<evidence type="ECO:0000256" key="3">
    <source>
        <dbReference type="ARBA" id="ARBA00009714"/>
    </source>
</evidence>
<accession>A0A2C5Z839</accession>
<feature type="region of interest" description="Disordered" evidence="13">
    <location>
        <begin position="2025"/>
        <end position="2054"/>
    </location>
</feature>
<feature type="region of interest" description="Disordered" evidence="13">
    <location>
        <begin position="1490"/>
        <end position="1514"/>
    </location>
</feature>
<evidence type="ECO:0000256" key="2">
    <source>
        <dbReference type="ARBA" id="ARBA00004623"/>
    </source>
</evidence>
<keyword evidence="7" id="KW-0072">Autophagy</keyword>
<feature type="region of interest" description="Disordered" evidence="13">
    <location>
        <begin position="718"/>
        <end position="740"/>
    </location>
</feature>
<dbReference type="GO" id="GO:0061723">
    <property type="term" value="P:glycophagy"/>
    <property type="evidence" value="ECO:0007669"/>
    <property type="project" value="TreeGrafter"/>
</dbReference>
<feature type="compositionally biased region" description="Basic and acidic residues" evidence="13">
    <location>
        <begin position="2025"/>
        <end position="2037"/>
    </location>
</feature>
<dbReference type="Pfam" id="PF13329">
    <property type="entry name" value="ATG2_CAD"/>
    <property type="match status" value="1"/>
</dbReference>
<evidence type="ECO:0000256" key="1">
    <source>
        <dbReference type="ARBA" id="ARBA00004406"/>
    </source>
</evidence>
<dbReference type="InterPro" id="IPR026849">
    <property type="entry name" value="ATG2"/>
</dbReference>
<gene>
    <name evidence="14" type="ORF">CDD82_4483</name>
</gene>
<feature type="compositionally biased region" description="Polar residues" evidence="13">
    <location>
        <begin position="931"/>
        <end position="941"/>
    </location>
</feature>
<feature type="region of interest" description="Disordered" evidence="13">
    <location>
        <begin position="544"/>
        <end position="598"/>
    </location>
</feature>
<feature type="region of interest" description="Disordered" evidence="13">
    <location>
        <begin position="407"/>
        <end position="454"/>
    </location>
</feature>
<keyword evidence="9" id="KW-0472">Membrane</keyword>
<evidence type="ECO:0000256" key="10">
    <source>
        <dbReference type="ARBA" id="ARBA00024479"/>
    </source>
</evidence>
<dbReference type="GO" id="GO:0005789">
    <property type="term" value="C:endoplasmic reticulum membrane"/>
    <property type="evidence" value="ECO:0007669"/>
    <property type="project" value="UniProtKB-SubCell"/>
</dbReference>
<comment type="catalytic activity">
    <reaction evidence="12">
        <text>a 1,2-diacyl-sn-glycero-3-phosphocholine(in) = a 1,2-diacyl-sn-glycero-3-phosphocholine(out)</text>
        <dbReference type="Rhea" id="RHEA:38571"/>
        <dbReference type="ChEBI" id="CHEBI:57643"/>
    </reaction>
</comment>
<dbReference type="GO" id="GO:0034727">
    <property type="term" value="P:piecemeal microautophagy of the nucleus"/>
    <property type="evidence" value="ECO:0007669"/>
    <property type="project" value="TreeGrafter"/>
</dbReference>
<evidence type="ECO:0000256" key="11">
    <source>
        <dbReference type="ARBA" id="ARBA00024615"/>
    </source>
</evidence>
<feature type="compositionally biased region" description="Low complexity" evidence="13">
    <location>
        <begin position="300"/>
        <end position="313"/>
    </location>
</feature>
<dbReference type="GO" id="GO:0000045">
    <property type="term" value="P:autophagosome assembly"/>
    <property type="evidence" value="ECO:0007669"/>
    <property type="project" value="TreeGrafter"/>
</dbReference>
<feature type="compositionally biased region" description="Low complexity" evidence="13">
    <location>
        <begin position="720"/>
        <end position="730"/>
    </location>
</feature>
<evidence type="ECO:0000313" key="14">
    <source>
        <dbReference type="EMBL" id="PHH75341.1"/>
    </source>
</evidence>
<evidence type="ECO:0000256" key="4">
    <source>
        <dbReference type="ARBA" id="ARBA00018070"/>
    </source>
</evidence>
<dbReference type="GO" id="GO:0006869">
    <property type="term" value="P:lipid transport"/>
    <property type="evidence" value="ECO:0007669"/>
    <property type="project" value="UniProtKB-KW"/>
</dbReference>
<dbReference type="GO" id="GO:0000422">
    <property type="term" value="P:autophagy of mitochondrion"/>
    <property type="evidence" value="ECO:0007669"/>
    <property type="project" value="TreeGrafter"/>
</dbReference>
<evidence type="ECO:0000256" key="13">
    <source>
        <dbReference type="SAM" id="MobiDB-lite"/>
    </source>
</evidence>
<keyword evidence="8" id="KW-0445">Lipid transport</keyword>
<feature type="region of interest" description="Disordered" evidence="13">
    <location>
        <begin position="300"/>
        <end position="325"/>
    </location>
</feature>
<evidence type="ECO:0000256" key="7">
    <source>
        <dbReference type="ARBA" id="ARBA00023006"/>
    </source>
</evidence>
<keyword evidence="6" id="KW-0256">Endoplasmic reticulum</keyword>
<dbReference type="GO" id="GO:0061709">
    <property type="term" value="P:reticulophagy"/>
    <property type="evidence" value="ECO:0007669"/>
    <property type="project" value="TreeGrafter"/>
</dbReference>
<organism evidence="14 15">
    <name type="scientific">Ophiocordyceps australis</name>
    <dbReference type="NCBI Taxonomy" id="1399860"/>
    <lineage>
        <taxon>Eukaryota</taxon>
        <taxon>Fungi</taxon>
        <taxon>Dikarya</taxon>
        <taxon>Ascomycota</taxon>
        <taxon>Pezizomycotina</taxon>
        <taxon>Sordariomycetes</taxon>
        <taxon>Hypocreomycetidae</taxon>
        <taxon>Hypocreales</taxon>
        <taxon>Ophiocordycipitaceae</taxon>
        <taxon>Ophiocordyceps</taxon>
    </lineage>
</organism>
<feature type="compositionally biased region" description="Acidic residues" evidence="13">
    <location>
        <begin position="2038"/>
        <end position="2047"/>
    </location>
</feature>
<comment type="similarity">
    <text evidence="3">Belongs to the ATG2 family.</text>
</comment>
<dbReference type="GO" id="GO:0034045">
    <property type="term" value="C:phagophore assembly site membrane"/>
    <property type="evidence" value="ECO:0007669"/>
    <property type="project" value="UniProtKB-SubCell"/>
</dbReference>
<comment type="catalytic activity">
    <reaction evidence="10">
        <text>a 1,2-diacyl-sn-glycero-3-phospho-L-serine(in) = a 1,2-diacyl-sn-glycero-3-phospho-L-serine(out)</text>
        <dbReference type="Rhea" id="RHEA:38663"/>
        <dbReference type="ChEBI" id="CHEBI:57262"/>
    </reaction>
</comment>
<feature type="region of interest" description="Disordered" evidence="13">
    <location>
        <begin position="470"/>
        <end position="525"/>
    </location>
</feature>
<name>A0A2C5Z839_9HYPO</name>
<dbReference type="GO" id="GO:0061908">
    <property type="term" value="C:phagophore"/>
    <property type="evidence" value="ECO:0007669"/>
    <property type="project" value="TreeGrafter"/>
</dbReference>
<dbReference type="PANTHER" id="PTHR13190">
    <property type="entry name" value="AUTOPHAGY-RELATED 2, ISOFORM A"/>
    <property type="match status" value="1"/>
</dbReference>
<feature type="compositionally biased region" description="Polar residues" evidence="13">
    <location>
        <begin position="555"/>
        <end position="566"/>
    </location>
</feature>
<proteinExistence type="inferred from homology"/>
<evidence type="ECO:0000256" key="8">
    <source>
        <dbReference type="ARBA" id="ARBA00023055"/>
    </source>
</evidence>
<keyword evidence="15" id="KW-1185">Reference proteome</keyword>
<evidence type="ECO:0000256" key="9">
    <source>
        <dbReference type="ARBA" id="ARBA00023136"/>
    </source>
</evidence>
<comment type="subcellular location">
    <subcellularLocation>
        <location evidence="1">Endoplasmic reticulum membrane</location>
        <topology evidence="1">Peripheral membrane protein</topology>
    </subcellularLocation>
    <subcellularLocation>
        <location evidence="2">Preautophagosomal structure membrane</location>
        <topology evidence="2">Peripheral membrane protein</topology>
    </subcellularLocation>
</comment>
<feature type="compositionally biased region" description="Polar residues" evidence="13">
    <location>
        <begin position="407"/>
        <end position="427"/>
    </location>
</feature>
<reference evidence="14 15" key="1">
    <citation type="submission" date="2017-06" db="EMBL/GenBank/DDBJ databases">
        <title>Ant-infecting Ophiocordyceps genomes reveal a high diversity of potential behavioral manipulation genes and a possible major role for enterotoxins.</title>
        <authorList>
            <person name="De Bekker C."/>
            <person name="Evans H.C."/>
            <person name="Brachmann A."/>
            <person name="Hughes D.P."/>
        </authorList>
    </citation>
    <scope>NUCLEOTIDE SEQUENCE [LARGE SCALE GENOMIC DNA]</scope>
    <source>
        <strain evidence="14 15">1348a</strain>
    </source>
</reference>
<dbReference type="Proteomes" id="UP000224854">
    <property type="component" value="Unassembled WGS sequence"/>
</dbReference>
<protein>
    <recommendedName>
        <fullName evidence="4">Autophagy-related protein 2</fullName>
    </recommendedName>
</protein>
<dbReference type="GO" id="GO:0032266">
    <property type="term" value="F:phosphatidylinositol-3-phosphate binding"/>
    <property type="evidence" value="ECO:0007669"/>
    <property type="project" value="TreeGrafter"/>
</dbReference>
<dbReference type="OrthoDB" id="18982at2759"/>
<evidence type="ECO:0000313" key="15">
    <source>
        <dbReference type="Proteomes" id="UP000224854"/>
    </source>
</evidence>
<comment type="caution">
    <text evidence="14">The sequence shown here is derived from an EMBL/GenBank/DDBJ whole genome shotgun (WGS) entry which is preliminary data.</text>
</comment>
<feature type="compositionally biased region" description="Polar residues" evidence="13">
    <location>
        <begin position="442"/>
        <end position="451"/>
    </location>
</feature>
<evidence type="ECO:0000256" key="12">
    <source>
        <dbReference type="ARBA" id="ARBA00024631"/>
    </source>
</evidence>
<feature type="region of interest" description="Disordered" evidence="13">
    <location>
        <begin position="909"/>
        <end position="941"/>
    </location>
</feature>
<dbReference type="PANTHER" id="PTHR13190:SF1">
    <property type="entry name" value="AUTOPHAGY-RELATED 2, ISOFORM A"/>
    <property type="match status" value="1"/>
</dbReference>
<sequence>MASLFSSFRSSSMPKRLLRYALSRLELLDADALDIDNLDFALGRNTVFEFRDVGIKLKKLEKLLQLPATLKLHKAGVMLLRVTIPMDFYTSPITVLVQGVDVRLSVTDGDEANQPPQAYRDPSDEVVPNPVHLAQSFLETQPSSERQRLEQALVAETQDLGASISASDDSSEDEPALGTGHSLSLPEFLADFLQGIVDRMQIKITNVSFELSMNVRTDATTPAPEPISLQLSFQAIEAQGVTAMDSAGFDSDVKPHIDATQSLPTFTRRGKRLIRLASVRAFLSSEASVMSAFSRQSSAMSSSSYSSPAMTRSPPDMQESTLSQGSFRHQPMASLQASFRQHLSQDEHLTTAFDPEGDMSLHAQYYDEQVPHDKMDDCSPPSTPRASLHADYTSWSEQDMFHSTTDVVFSRPGQGSEQEQVRSQASLSRPFPSNIDKDNFGFSATPSPTRSKMQDLAESHLYTHEEAESMYMSALSSRGPDCSPQQSRPALSTPDEGGMTASISSSTSKSSIPATPPRTRPVMPGTWDVEYEDSIHDAVYSQDRATSAPKGHIGSENSSPTFNSAVPTLFGQCDPAKGPQPQTDDDNTENDGMKTPKGPARVVKKVLELEKISIYVPTHESQYTAHDDTAAESLIPQPQQLSSSSFHLGGPGAFSYHDMSGLSSSTKQSPPQLNAPPAADFDNILEVILSPLCLQLDATVGLILAKVVEKLLEAFKRDSSSSPPINAPPSLHGRPNPKKTPGIKFSAEEISIDFLNRLNGIADSSGRHFWDPSPLVFDQGDVLLNASLQNLSITVSSTDISNKEFAGSSTQTSNIKIETEKFRLGYPEGDIISFDSSRPMASSVRDTFLACGHDVAIKMVLSAEHVEMAVETLPLIVQLDLQRLDETLGWFGGLSGFLSMSMSATSSGVSSPNLKPAPLPVRKSRGVHFETPNSPAGSVSKMSRSKVNVRIGGSLIELVGRDRASVAAESKALKIVIRDEGIGAACSGIRLSGPYLKRSTADAPIAADIGGVRLELSTAPKDRDLEKLLELIIPSKVKFDDGNDGDDGEIMVDTLLRQRRKGSVLTVNVETVNVRVANIAQVSPALPNLADELTRLSSVATRYLPEDDRPGLLTLATFHTLGLMANIGGKFGKLESQVSDIEVAHVTVPSLVAVAVRGLSLRRNDDEDLVGSAAFDKLRTDASWPSDRTGPVIMARMIGDEMEPTLRLKLQNMRVEYRVPTIMDALGLARDATPQDFEECLAASVVSLSGRAHETLAGQRTWPISQGAKEQEETRKKRPLTIDLGLYNCLLGLNPLNLSSKMIILFSDARLQTLTAPVKGKTTASMNINKASVLLADRVAEGNTTSTMDTHPTRAAPQRNPSVSLSPVVAELCAKGFVDICYISSASVVATVKSIPGALDGGKQVEVLVRDDLLVLETCPDSTQTLIAIMNALKPPTPPSKEDRYRTSIMPMQDLLASISAEAFGKPEGDYDFDQDFAGAQEMMARSVSDAGYDDKLDPSLRSRSSLDSGDESAAEELFDATRVLPAFSREDTLMQDTAEGVLLTGPKQEQGEDTFEQDSSQELVIHEDYYARDEAESVHSAKMWNSSKNTYDKAPDSLVNSSPLKLSIRDVHIIWNMFDGYDWARTREVITKAVEDIESKAIERQQRLGSATQVYEEELDEEEAIGDFLFNSIYIGVDMNRDPRDLTRAINEGLNDDATETDTVITATTNRTARQTHRHSRSKSKRLRLGRSKRHKITFELRGVDADMVMFPAPQSPNSQETLSSMDVRISSLEIFDHVPTSTWKKFATYDQDRGEREMGTSMVHLELLTVRPIPQLAASEIVMRVKVLPLRLHVDQDALDFVTRFFEFKDDSSQNTCDSSVSDIPFIQRAEILDIPVKLDFKPKRVDYAGLRSGHTTEFMNFVVLEEARMVMRHAIVYGVSGFDRLGKTLNDIWMPDVRRNQLPGVVAGLAPVRSLVNIGSGFKDLVEIPLREYRKDGRVIRSISKGAFAFARTTGTELVKLGAKIAVGTQYALAGAEEMLSDKPSREAAEANREEFDDGAEGESEERKQISLYADQPTGVMQGIRGGYRSLTRDVNLARDAIIAVPGEAMESGTASGAARAVLKRAPTIIFRPAIGMTKAIGQTLLGATNSIDPENKRRISEKYKH</sequence>
<dbReference type="GO" id="GO:0043495">
    <property type="term" value="F:protein-membrane adaptor activity"/>
    <property type="evidence" value="ECO:0007669"/>
    <property type="project" value="TreeGrafter"/>
</dbReference>
<feature type="compositionally biased region" description="Low complexity" evidence="13">
    <location>
        <begin position="500"/>
        <end position="513"/>
    </location>
</feature>
<evidence type="ECO:0000256" key="6">
    <source>
        <dbReference type="ARBA" id="ARBA00022824"/>
    </source>
</evidence>
<evidence type="ECO:0000256" key="5">
    <source>
        <dbReference type="ARBA" id="ARBA00022448"/>
    </source>
</evidence>
<comment type="catalytic activity">
    <reaction evidence="11">
        <text>a 1,2-diacyl-sn-glycero-3-phosphoethanolamine(in) = a 1,2-diacyl-sn-glycero-3-phosphoethanolamine(out)</text>
        <dbReference type="Rhea" id="RHEA:38895"/>
        <dbReference type="ChEBI" id="CHEBI:64612"/>
    </reaction>
</comment>